<keyword evidence="3" id="KW-1185">Reference proteome</keyword>
<reference evidence="1 3" key="1">
    <citation type="journal article" date="2008" name="Science">
        <title>The Physcomitrella genome reveals evolutionary insights into the conquest of land by plants.</title>
        <authorList>
            <person name="Rensing S."/>
            <person name="Lang D."/>
            <person name="Zimmer A."/>
            <person name="Terry A."/>
            <person name="Salamov A."/>
            <person name="Shapiro H."/>
            <person name="Nishiyama T."/>
            <person name="Perroud P.-F."/>
            <person name="Lindquist E."/>
            <person name="Kamisugi Y."/>
            <person name="Tanahashi T."/>
            <person name="Sakakibara K."/>
            <person name="Fujita T."/>
            <person name="Oishi K."/>
            <person name="Shin-I T."/>
            <person name="Kuroki Y."/>
            <person name="Toyoda A."/>
            <person name="Suzuki Y."/>
            <person name="Hashimoto A."/>
            <person name="Yamaguchi K."/>
            <person name="Sugano A."/>
            <person name="Kohara Y."/>
            <person name="Fujiyama A."/>
            <person name="Anterola A."/>
            <person name="Aoki S."/>
            <person name="Ashton N."/>
            <person name="Barbazuk W.B."/>
            <person name="Barker E."/>
            <person name="Bennetzen J."/>
            <person name="Bezanilla M."/>
            <person name="Blankenship R."/>
            <person name="Cho S.H."/>
            <person name="Dutcher S."/>
            <person name="Estelle M."/>
            <person name="Fawcett J.A."/>
            <person name="Gundlach H."/>
            <person name="Hanada K."/>
            <person name="Heyl A."/>
            <person name="Hicks K.A."/>
            <person name="Hugh J."/>
            <person name="Lohr M."/>
            <person name="Mayer K."/>
            <person name="Melkozernov A."/>
            <person name="Murata T."/>
            <person name="Nelson D."/>
            <person name="Pils B."/>
            <person name="Prigge M."/>
            <person name="Reiss B."/>
            <person name="Renner T."/>
            <person name="Rombauts S."/>
            <person name="Rushton P."/>
            <person name="Sanderfoot A."/>
            <person name="Schween G."/>
            <person name="Shiu S.-H."/>
            <person name="Stueber K."/>
            <person name="Theodoulou F.L."/>
            <person name="Tu H."/>
            <person name="Van de Peer Y."/>
            <person name="Verrier P.J."/>
            <person name="Waters E."/>
            <person name="Wood A."/>
            <person name="Yang L."/>
            <person name="Cove D."/>
            <person name="Cuming A."/>
            <person name="Hasebe M."/>
            <person name="Lucas S."/>
            <person name="Mishler D.B."/>
            <person name="Reski R."/>
            <person name="Grigoriev I."/>
            <person name="Quatrano R.S."/>
            <person name="Boore J.L."/>
        </authorList>
    </citation>
    <scope>NUCLEOTIDE SEQUENCE [LARGE SCALE GENOMIC DNA]</scope>
    <source>
        <strain evidence="2 3">cv. Gransden 2004</strain>
    </source>
</reference>
<organism evidence="1">
    <name type="scientific">Physcomitrium patens</name>
    <name type="common">Spreading-leaved earth moss</name>
    <name type="synonym">Physcomitrella patens</name>
    <dbReference type="NCBI Taxonomy" id="3218"/>
    <lineage>
        <taxon>Eukaryota</taxon>
        <taxon>Viridiplantae</taxon>
        <taxon>Streptophyta</taxon>
        <taxon>Embryophyta</taxon>
        <taxon>Bryophyta</taxon>
        <taxon>Bryophytina</taxon>
        <taxon>Bryopsida</taxon>
        <taxon>Funariidae</taxon>
        <taxon>Funariales</taxon>
        <taxon>Funariaceae</taxon>
        <taxon>Physcomitrium</taxon>
    </lineage>
</organism>
<reference evidence="1 3" key="2">
    <citation type="journal article" date="2018" name="Plant J.">
        <title>The Physcomitrella patens chromosome-scale assembly reveals moss genome structure and evolution.</title>
        <authorList>
            <person name="Lang D."/>
            <person name="Ullrich K.K."/>
            <person name="Murat F."/>
            <person name="Fuchs J."/>
            <person name="Jenkins J."/>
            <person name="Haas F.B."/>
            <person name="Piednoel M."/>
            <person name="Gundlach H."/>
            <person name="Van Bel M."/>
            <person name="Meyberg R."/>
            <person name="Vives C."/>
            <person name="Morata J."/>
            <person name="Symeonidi A."/>
            <person name="Hiss M."/>
            <person name="Muchero W."/>
            <person name="Kamisugi Y."/>
            <person name="Saleh O."/>
            <person name="Blanc G."/>
            <person name="Decker E.L."/>
            <person name="van Gessel N."/>
            <person name="Grimwood J."/>
            <person name="Hayes R.D."/>
            <person name="Graham S.W."/>
            <person name="Gunter L.E."/>
            <person name="McDaniel S.F."/>
            <person name="Hoernstein S.N.W."/>
            <person name="Larsson A."/>
            <person name="Li F.W."/>
            <person name="Perroud P.F."/>
            <person name="Phillips J."/>
            <person name="Ranjan P."/>
            <person name="Rokshar D.S."/>
            <person name="Rothfels C.J."/>
            <person name="Schneider L."/>
            <person name="Shu S."/>
            <person name="Stevenson D.W."/>
            <person name="Thummler F."/>
            <person name="Tillich M."/>
            <person name="Villarreal Aguilar J.C."/>
            <person name="Widiez T."/>
            <person name="Wong G.K."/>
            <person name="Wymore A."/>
            <person name="Zhang Y."/>
            <person name="Zimmer A.D."/>
            <person name="Quatrano R.S."/>
            <person name="Mayer K.F.X."/>
            <person name="Goodstein D."/>
            <person name="Casacuberta J.M."/>
            <person name="Vandepoele K."/>
            <person name="Reski R."/>
            <person name="Cuming A.C."/>
            <person name="Tuskan G.A."/>
            <person name="Maumus F."/>
            <person name="Salse J."/>
            <person name="Schmutz J."/>
            <person name="Rensing S.A."/>
        </authorList>
    </citation>
    <scope>NUCLEOTIDE SEQUENCE [LARGE SCALE GENOMIC DNA]</scope>
    <source>
        <strain evidence="2 3">cv. Gransden 2004</strain>
    </source>
</reference>
<proteinExistence type="predicted"/>
<protein>
    <submittedName>
        <fullName evidence="1 2">Uncharacterized protein</fullName>
    </submittedName>
</protein>
<dbReference type="EnsemblPlants" id="Pp3c12_15129V3.1">
    <property type="protein sequence ID" value="PAC:32974180.CDS.1"/>
    <property type="gene ID" value="Pp3c12_15129"/>
</dbReference>
<accession>A0A2K1JQX5</accession>
<evidence type="ECO:0000313" key="2">
    <source>
        <dbReference type="EnsemblPlants" id="PAC:32974180.CDS.1"/>
    </source>
</evidence>
<reference evidence="2" key="3">
    <citation type="submission" date="2020-12" db="UniProtKB">
        <authorList>
            <consortium name="EnsemblPlants"/>
        </authorList>
    </citation>
    <scope>IDENTIFICATION</scope>
</reference>
<evidence type="ECO:0000313" key="1">
    <source>
        <dbReference type="EMBL" id="PNR43938.1"/>
    </source>
</evidence>
<sequence length="85" mass="10568">MRGIIMWVLWIERNDAAFNGIFWEQEQVFHRMWLQLVDYGRNAWFKTQERVKSKPRQAAEYVEQFRQTWCMNYALSVWRTNHPGW</sequence>
<dbReference type="AlphaFoldDB" id="A0A2K1JQX5"/>
<dbReference type="EMBL" id="ABEU02000012">
    <property type="protein sequence ID" value="PNR43938.1"/>
    <property type="molecule type" value="Genomic_DNA"/>
</dbReference>
<name>A0A2K1JQX5_PHYPA</name>
<dbReference type="Gramene" id="Pp3c12_15129V3.1">
    <property type="protein sequence ID" value="PAC:32974180.CDS.1"/>
    <property type="gene ID" value="Pp3c12_15129"/>
</dbReference>
<dbReference type="InParanoid" id="A0A2K1JQX5"/>
<evidence type="ECO:0000313" key="3">
    <source>
        <dbReference type="Proteomes" id="UP000006727"/>
    </source>
</evidence>
<gene>
    <name evidence="1" type="ORF">PHYPA_016321</name>
</gene>
<dbReference type="Proteomes" id="UP000006727">
    <property type="component" value="Chromosome 12"/>
</dbReference>